<dbReference type="EMBL" id="MN448280">
    <property type="protein sequence ID" value="QFG74144.1"/>
    <property type="molecule type" value="Genomic_DNA"/>
</dbReference>
<name>A0A5J6VJT2_9VIRU</name>
<protein>
    <submittedName>
        <fullName evidence="1">Uncharacterized protein</fullName>
    </submittedName>
</protein>
<accession>A0A5J6VJT2</accession>
<proteinExistence type="predicted"/>
<reference evidence="1" key="1">
    <citation type="journal article" date="2019" name="Philos. Trans. R. Soc. Lond., B, Biol. Sci.">
        <title>Targeted metagenomic recovery of four divergent viruses reveals shared and distinctive characteristics of giant viruses of marine eukaryotes.</title>
        <authorList>
            <person name="Needham D.M."/>
            <person name="Poirier C."/>
            <person name="Hehenberger E."/>
            <person name="Jimenez V."/>
            <person name="Swalwell J.E."/>
            <person name="Santoro A.E."/>
            <person name="Worden A.Z."/>
        </authorList>
    </citation>
    <scope>NUCLEOTIDE SEQUENCE</scope>
    <source>
        <strain evidence="1">OPacV-662</strain>
    </source>
</reference>
<evidence type="ECO:0000313" key="1">
    <source>
        <dbReference type="EMBL" id="QFG74144.1"/>
    </source>
</evidence>
<sequence length="138" mass="16551">MITELLRNIYDYTSEQSKSNIASVIPEIQAYHNKRSNAAKIIKKWWKRYSLYYLVIDLDYELFTTKKTLLRYYRALYPIKYLLLFPEFMVDKLENVNRFGLRDSLTILPPINTRKPSQVMDFLARSEITHQDIVYAGW</sequence>
<organism evidence="1">
    <name type="scientific">Megaviridae environmental sample</name>
    <dbReference type="NCBI Taxonomy" id="1737588"/>
    <lineage>
        <taxon>Viruses</taxon>
        <taxon>Varidnaviria</taxon>
        <taxon>Bamfordvirae</taxon>
        <taxon>Nucleocytoviricota</taxon>
        <taxon>Megaviricetes</taxon>
        <taxon>Imitervirales</taxon>
        <taxon>Mimiviridae</taxon>
        <taxon>environmental samples</taxon>
    </lineage>
</organism>